<feature type="compositionally biased region" description="Basic and acidic residues" evidence="1">
    <location>
        <begin position="9"/>
        <end position="25"/>
    </location>
</feature>
<dbReference type="EMBL" id="AWFH01000023">
    <property type="protein sequence ID" value="KCZ60515.1"/>
    <property type="molecule type" value="Genomic_DNA"/>
</dbReference>
<evidence type="ECO:0000313" key="2">
    <source>
        <dbReference type="EMBL" id="KCZ60515.1"/>
    </source>
</evidence>
<name>A0A059E0Z0_9PROT</name>
<sequence>MKIASLSDGDARRSVGEGKDPSFTLTRERSCDPMVAAFHLTGHLVFAIIAVRPAFKRSEPPPV</sequence>
<accession>A0A059E0Z0</accession>
<evidence type="ECO:0000256" key="1">
    <source>
        <dbReference type="SAM" id="MobiDB-lite"/>
    </source>
</evidence>
<protein>
    <submittedName>
        <fullName evidence="2">Uncharacterized protein</fullName>
    </submittedName>
</protein>
<gene>
    <name evidence="2" type="ORF">HY36_05925</name>
</gene>
<feature type="region of interest" description="Disordered" evidence="1">
    <location>
        <begin position="1"/>
        <end position="25"/>
    </location>
</feature>
<dbReference type="Proteomes" id="UP000024547">
    <property type="component" value="Unassembled WGS sequence"/>
</dbReference>
<dbReference type="STRING" id="1280948.HY36_05925"/>
<organism evidence="2 3">
    <name type="scientific">Hyphomonas atlantica</name>
    <dbReference type="NCBI Taxonomy" id="1280948"/>
    <lineage>
        <taxon>Bacteria</taxon>
        <taxon>Pseudomonadati</taxon>
        <taxon>Pseudomonadota</taxon>
        <taxon>Alphaproteobacteria</taxon>
        <taxon>Hyphomonadales</taxon>
        <taxon>Hyphomonadaceae</taxon>
        <taxon>Hyphomonas</taxon>
    </lineage>
</organism>
<dbReference type="AlphaFoldDB" id="A0A059E0Z0"/>
<comment type="caution">
    <text evidence="2">The sequence shown here is derived from an EMBL/GenBank/DDBJ whole genome shotgun (WGS) entry which is preliminary data.</text>
</comment>
<evidence type="ECO:0000313" key="3">
    <source>
        <dbReference type="Proteomes" id="UP000024547"/>
    </source>
</evidence>
<keyword evidence="3" id="KW-1185">Reference proteome</keyword>
<dbReference type="PATRIC" id="fig|1280948.3.peg.2238"/>
<proteinExistence type="predicted"/>
<reference evidence="2 3" key="1">
    <citation type="journal article" date="2014" name="Antonie Van Leeuwenhoek">
        <title>Hyphomonas beringensis sp. nov. and Hyphomonas chukchiensis sp. nov., isolated from surface seawater of the Bering Sea and Chukchi Sea.</title>
        <authorList>
            <person name="Li C."/>
            <person name="Lai Q."/>
            <person name="Li G."/>
            <person name="Dong C."/>
            <person name="Wang J."/>
            <person name="Liao Y."/>
            <person name="Shao Z."/>
        </authorList>
    </citation>
    <scope>NUCLEOTIDE SEQUENCE [LARGE SCALE GENOMIC DNA]</scope>
    <source>
        <strain evidence="2 3">22II1-22F38</strain>
    </source>
</reference>
<dbReference type="RefSeq" id="WP_035552438.1">
    <property type="nucleotide sequence ID" value="NZ_AWFH01000023.1"/>
</dbReference>